<protein>
    <submittedName>
        <fullName evidence="1">Uncharacterized protein</fullName>
    </submittedName>
</protein>
<gene>
    <name evidence="1" type="ORF">MANES_01G176300v8</name>
</gene>
<sequence length="639" mass="72376">MTSSIEAQRVVVIQDASREVSSSAVRWALQGLSLKPGDMLTLLSVLHQVDTPSKSPNAGTKELLGYRSKVDSNSILGANEKIVNREATRKKEEYEKNAELVQISKLYQTQKVEFKIQVVTGHSPKVVALTAAENLKATWVILDRQMKKNRKYFLVKLSCGISRMKRNNKIEQLRGPKTITTNKSVEEKTRKDVASYDEMVPGSPDDLFSIEIRPSVTADPENQVQEITRSISTEEAKEELEANQTFQNSMCSLCKNRRPNFGWQRDFLYADLHAATDGFSVQNSLSEGGTGSAFRGQLKSNNMKIVVKQHKIVYPQGEIDFQSEVQLLMKARHKNVLMLLGSCVEGCLKLLVYEYACNGSVYNHLSKHCPLPLTWEERMKVAIGTARGLNYLHENGIVHRNLRTSNIALTHDFQPRLGDFGFTWEHKVLETLGYMAPEYPGNWKLSLETDVYAFGVVLLELVTGRMVTDKIPGGKSLVVWARPLLKERRLLEIVDPRISNSHDAEQLYWMGRVIQNCLSKIPKKRLTMDKVVSALECIADRKARQLREDLYAVKSYLARTRSDINGRSSYDKRFEGEMVTSREFYVENQMSRSFSLTSSSSRTSTSFSRSSFSSVKSEKLKQRVQAGIEIPVLYAEMNN</sequence>
<evidence type="ECO:0000313" key="1">
    <source>
        <dbReference type="EMBL" id="KAG8663092.1"/>
    </source>
</evidence>
<proteinExistence type="predicted"/>
<evidence type="ECO:0000313" key="2">
    <source>
        <dbReference type="Proteomes" id="UP000091857"/>
    </source>
</evidence>
<accession>A0ACB7IDE7</accession>
<reference evidence="2" key="1">
    <citation type="journal article" date="2016" name="Nat. Biotechnol.">
        <title>Sequencing wild and cultivated cassava and related species reveals extensive interspecific hybridization and genetic diversity.</title>
        <authorList>
            <person name="Bredeson J.V."/>
            <person name="Lyons J.B."/>
            <person name="Prochnik S.E."/>
            <person name="Wu G.A."/>
            <person name="Ha C.M."/>
            <person name="Edsinger-Gonzales E."/>
            <person name="Grimwood J."/>
            <person name="Schmutz J."/>
            <person name="Rabbi I.Y."/>
            <person name="Egesi C."/>
            <person name="Nauluvula P."/>
            <person name="Lebot V."/>
            <person name="Ndunguru J."/>
            <person name="Mkamilo G."/>
            <person name="Bart R.S."/>
            <person name="Setter T.L."/>
            <person name="Gleadow R.M."/>
            <person name="Kulakow P."/>
            <person name="Ferguson M.E."/>
            <person name="Rounsley S."/>
            <person name="Rokhsar D.S."/>
        </authorList>
    </citation>
    <scope>NUCLEOTIDE SEQUENCE [LARGE SCALE GENOMIC DNA]</scope>
    <source>
        <strain evidence="2">cv. AM560-2</strain>
    </source>
</reference>
<dbReference type="EMBL" id="CM004387">
    <property type="protein sequence ID" value="KAG8663092.1"/>
    <property type="molecule type" value="Genomic_DNA"/>
</dbReference>
<comment type="caution">
    <text evidence="1">The sequence shown here is derived from an EMBL/GenBank/DDBJ whole genome shotgun (WGS) entry which is preliminary data.</text>
</comment>
<name>A0ACB7IDE7_MANES</name>
<dbReference type="Proteomes" id="UP000091857">
    <property type="component" value="Chromosome 1"/>
</dbReference>
<organism evidence="1 2">
    <name type="scientific">Manihot esculenta</name>
    <name type="common">Cassava</name>
    <name type="synonym">Jatropha manihot</name>
    <dbReference type="NCBI Taxonomy" id="3983"/>
    <lineage>
        <taxon>Eukaryota</taxon>
        <taxon>Viridiplantae</taxon>
        <taxon>Streptophyta</taxon>
        <taxon>Embryophyta</taxon>
        <taxon>Tracheophyta</taxon>
        <taxon>Spermatophyta</taxon>
        <taxon>Magnoliopsida</taxon>
        <taxon>eudicotyledons</taxon>
        <taxon>Gunneridae</taxon>
        <taxon>Pentapetalae</taxon>
        <taxon>rosids</taxon>
        <taxon>fabids</taxon>
        <taxon>Malpighiales</taxon>
        <taxon>Euphorbiaceae</taxon>
        <taxon>Crotonoideae</taxon>
        <taxon>Manihoteae</taxon>
        <taxon>Manihot</taxon>
    </lineage>
</organism>
<keyword evidence="2" id="KW-1185">Reference proteome</keyword>